<evidence type="ECO:0000313" key="1">
    <source>
        <dbReference type="EMBL" id="QND42989.1"/>
    </source>
</evidence>
<name>A0A7G6RL57_RHILV</name>
<sequence>MDADVKFKETDGLADAQENFYHMRMEWLDFVVSHPSVSHGDFRVAYFIARKINADDQKMWWRVSKIAKGLGVSTATVSAATMNLEHLHLMTIGRPSRGINSYAIRMPFDLTAIKKPLRKPSARKAIKKPRT</sequence>
<evidence type="ECO:0008006" key="3">
    <source>
        <dbReference type="Google" id="ProtNLM"/>
    </source>
</evidence>
<dbReference type="Proteomes" id="UP000515518">
    <property type="component" value="Chromosome"/>
</dbReference>
<protein>
    <recommendedName>
        <fullName evidence="3">Helix-turn-helix domain-containing protein</fullName>
    </recommendedName>
</protein>
<evidence type="ECO:0000313" key="2">
    <source>
        <dbReference type="Proteomes" id="UP000515518"/>
    </source>
</evidence>
<organism evidence="1 2">
    <name type="scientific">Rhizobium leguminosarum bv. viciae</name>
    <dbReference type="NCBI Taxonomy" id="387"/>
    <lineage>
        <taxon>Bacteria</taxon>
        <taxon>Pseudomonadati</taxon>
        <taxon>Pseudomonadota</taxon>
        <taxon>Alphaproteobacteria</taxon>
        <taxon>Hyphomicrobiales</taxon>
        <taxon>Rhizobiaceae</taxon>
        <taxon>Rhizobium/Agrobacterium group</taxon>
        <taxon>Rhizobium</taxon>
    </lineage>
</organism>
<proteinExistence type="predicted"/>
<dbReference type="AlphaFoldDB" id="A0A7G6RL57"/>
<gene>
    <name evidence="1" type="ORF">HB770_21035</name>
</gene>
<dbReference type="EMBL" id="CP050549">
    <property type="protein sequence ID" value="QND42989.1"/>
    <property type="molecule type" value="Genomic_DNA"/>
</dbReference>
<accession>A0A7G6RL57</accession>
<reference evidence="2" key="1">
    <citation type="journal article" date="2020" name="Mol. Plant Microbe">
        <title>Rhizobial microsymbionts of the narrowly endemic Oxytropis species growing in Kamchatka are characterized by significant genetic diversity and possess a set of genes that are associated with T3SS and T6SS secretion systems and can affect the development of symbiosis.</title>
        <authorList>
            <person name="Safronova V."/>
            <person name="Guro P."/>
            <person name="Sazanova A."/>
            <person name="Kuznetsova I."/>
            <person name="Belimov A."/>
            <person name="Yakubov V."/>
            <person name="Chirak E."/>
            <person name="Afonin A."/>
            <person name="Gogolev Y."/>
            <person name="Andronov E."/>
            <person name="Tikhonovich I."/>
        </authorList>
    </citation>
    <scope>NUCLEOTIDE SEQUENCE [LARGE SCALE GENOMIC DNA]</scope>
    <source>
        <strain evidence="2">RCAM0610</strain>
    </source>
</reference>